<dbReference type="InterPro" id="IPR020599">
    <property type="entry name" value="Transl_elong_fac_P/YeiP"/>
</dbReference>
<dbReference type="Pfam" id="PF08207">
    <property type="entry name" value="EFP_N"/>
    <property type="match status" value="1"/>
</dbReference>
<dbReference type="FunFam" id="2.30.30.30:FF:000003">
    <property type="entry name" value="Elongation factor P"/>
    <property type="match status" value="1"/>
</dbReference>
<dbReference type="EMBL" id="CP032999">
    <property type="protein sequence ID" value="QCI25830.1"/>
    <property type="molecule type" value="Genomic_DNA"/>
</dbReference>
<dbReference type="Pfam" id="PF01132">
    <property type="entry name" value="EFP"/>
    <property type="match status" value="1"/>
</dbReference>
<dbReference type="Gene3D" id="2.40.50.140">
    <property type="entry name" value="Nucleic acid-binding proteins"/>
    <property type="match status" value="2"/>
</dbReference>
<protein>
    <submittedName>
        <fullName evidence="5">Elongation factor P</fullName>
    </submittedName>
</protein>
<dbReference type="PIRSF" id="PIRSF005901">
    <property type="entry name" value="EF-P"/>
    <property type="match status" value="1"/>
</dbReference>
<dbReference type="SUPFAM" id="SSF50249">
    <property type="entry name" value="Nucleic acid-binding proteins"/>
    <property type="match status" value="2"/>
</dbReference>
<feature type="domain" description="Translation elongation factor P/YeiP central" evidence="4">
    <location>
        <begin position="69"/>
        <end position="123"/>
    </location>
</feature>
<dbReference type="GO" id="GO:0005829">
    <property type="term" value="C:cytosol"/>
    <property type="evidence" value="ECO:0007669"/>
    <property type="project" value="UniProtKB-ARBA"/>
</dbReference>
<dbReference type="SMART" id="SM00841">
    <property type="entry name" value="Elong-fact-P_C"/>
    <property type="match status" value="1"/>
</dbReference>
<dbReference type="CDD" id="cd04470">
    <property type="entry name" value="S1_EF-P_repeat_1"/>
    <property type="match status" value="1"/>
</dbReference>
<evidence type="ECO:0000256" key="1">
    <source>
        <dbReference type="ARBA" id="ARBA00009479"/>
    </source>
</evidence>
<evidence type="ECO:0000256" key="2">
    <source>
        <dbReference type="ARBA" id="ARBA00023278"/>
    </source>
</evidence>
<dbReference type="InterPro" id="IPR013185">
    <property type="entry name" value="Transl_elong_KOW-like"/>
</dbReference>
<dbReference type="InterPro" id="IPR015365">
    <property type="entry name" value="Elong-fact-P_C"/>
</dbReference>
<dbReference type="NCBIfam" id="NF001810">
    <property type="entry name" value="PRK00529.1"/>
    <property type="match status" value="1"/>
</dbReference>
<evidence type="ECO:0000313" key="5">
    <source>
        <dbReference type="EMBL" id="QCI25830.1"/>
    </source>
</evidence>
<dbReference type="PANTHER" id="PTHR30053">
    <property type="entry name" value="ELONGATION FACTOR P"/>
    <property type="match status" value="1"/>
</dbReference>
<accession>A0A4D6YJ03</accession>
<keyword evidence="2" id="KW-0379">Hydroxylation</keyword>
<evidence type="ECO:0000313" key="6">
    <source>
        <dbReference type="Proteomes" id="UP000298685"/>
    </source>
</evidence>
<reference evidence="5 6" key="1">
    <citation type="submission" date="2018-10" db="EMBL/GenBank/DDBJ databases">
        <title>Comparative functional genomics of the obligate endosymbiont Buchnera aphidicola.</title>
        <authorList>
            <person name="Chong R.A."/>
        </authorList>
    </citation>
    <scope>NUCLEOTIDE SEQUENCE [LARGE SCALE GENOMIC DNA]</scope>
    <source>
        <strain evidence="5 6">Ska</strain>
    </source>
</reference>
<keyword evidence="5" id="KW-0251">Elongation factor</keyword>
<dbReference type="InterPro" id="IPR008991">
    <property type="entry name" value="Translation_prot_SH3-like_sf"/>
</dbReference>
<evidence type="ECO:0000259" key="4">
    <source>
        <dbReference type="SMART" id="SM01185"/>
    </source>
</evidence>
<evidence type="ECO:0000259" key="3">
    <source>
        <dbReference type="SMART" id="SM00841"/>
    </source>
</evidence>
<organism evidence="5 6">
    <name type="scientific">Buchnera aphidicola</name>
    <name type="common">Sarucallis kahawaluokalani</name>
    <dbReference type="NCBI Taxonomy" id="1241878"/>
    <lineage>
        <taxon>Bacteria</taxon>
        <taxon>Pseudomonadati</taxon>
        <taxon>Pseudomonadota</taxon>
        <taxon>Gammaproteobacteria</taxon>
        <taxon>Enterobacterales</taxon>
        <taxon>Erwiniaceae</taxon>
        <taxon>Buchnera</taxon>
    </lineage>
</organism>
<dbReference type="RefSeq" id="WP_158350225.1">
    <property type="nucleotide sequence ID" value="NZ_CP032999.1"/>
</dbReference>
<dbReference type="GO" id="GO:0003746">
    <property type="term" value="F:translation elongation factor activity"/>
    <property type="evidence" value="ECO:0007669"/>
    <property type="project" value="UniProtKB-KW"/>
</dbReference>
<dbReference type="OrthoDB" id="9801844at2"/>
<dbReference type="PANTHER" id="PTHR30053:SF12">
    <property type="entry name" value="ELONGATION FACTOR P (EF-P) FAMILY PROTEIN"/>
    <property type="match status" value="1"/>
</dbReference>
<dbReference type="SUPFAM" id="SSF50104">
    <property type="entry name" value="Translation proteins SH3-like domain"/>
    <property type="match status" value="1"/>
</dbReference>
<dbReference type="InterPro" id="IPR001059">
    <property type="entry name" value="Transl_elong_P/YeiP_cen"/>
</dbReference>
<comment type="similarity">
    <text evidence="1">Belongs to the elongation factor P family.</text>
</comment>
<dbReference type="AlphaFoldDB" id="A0A4D6YJ03"/>
<dbReference type="SMART" id="SM01185">
    <property type="entry name" value="EFP"/>
    <property type="match status" value="1"/>
</dbReference>
<keyword evidence="5" id="KW-0648">Protein biosynthesis</keyword>
<dbReference type="Proteomes" id="UP000298685">
    <property type="component" value="Chromosome"/>
</dbReference>
<dbReference type="Pfam" id="PF09285">
    <property type="entry name" value="Elong-fact-P_C"/>
    <property type="match status" value="1"/>
</dbReference>
<dbReference type="GO" id="GO:0043043">
    <property type="term" value="P:peptide biosynthetic process"/>
    <property type="evidence" value="ECO:0007669"/>
    <property type="project" value="InterPro"/>
</dbReference>
<dbReference type="Gene3D" id="2.30.30.30">
    <property type="match status" value="1"/>
</dbReference>
<dbReference type="InterPro" id="IPR012340">
    <property type="entry name" value="NA-bd_OB-fold"/>
</dbReference>
<feature type="domain" description="Elongation factor P C-terminal" evidence="3">
    <location>
        <begin position="131"/>
        <end position="188"/>
    </location>
</feature>
<sequence>MILYFINNFKSGLKVLFENQPYIIENVTFVKPGKGQVFSRVKLRNLLTNQLLDKTFRSTDSIPSADVLDIQYLYIYYDRENWYFMHPVSFEQLSLNKSIIRDKNNWLIEQKKYLITFWNSRPISIEIGKFVNLRVIAHIIDKRSNFVMNSTKFQLFKLQSGLILKLPSFIHVGDIVKIDTKTGEYHSRINM</sequence>
<gene>
    <name evidence="5" type="ORF">D9V78_00095</name>
</gene>
<dbReference type="InterPro" id="IPR014722">
    <property type="entry name" value="Rib_uL2_dom2"/>
</dbReference>
<proteinExistence type="inferred from homology"/>
<name>A0A4D6YJ03_9GAMM</name>